<keyword evidence="2" id="KW-1185">Reference proteome</keyword>
<protein>
    <submittedName>
        <fullName evidence="1">Uncharacterized protein</fullName>
    </submittedName>
</protein>
<evidence type="ECO:0000313" key="1">
    <source>
        <dbReference type="Ensembl" id="ENSSFAP00005041393.1"/>
    </source>
</evidence>
<dbReference type="AlphaFoldDB" id="A0A672II26"/>
<dbReference type="PANTHER" id="PTHR31025:SF29">
    <property type="entry name" value="SI:CH211-196P9.1"/>
    <property type="match status" value="1"/>
</dbReference>
<dbReference type="Proteomes" id="UP000472267">
    <property type="component" value="Chromosome 16"/>
</dbReference>
<reference evidence="1" key="3">
    <citation type="submission" date="2025-09" db="UniProtKB">
        <authorList>
            <consortium name="Ensembl"/>
        </authorList>
    </citation>
    <scope>IDENTIFICATION</scope>
</reference>
<organism evidence="1 2">
    <name type="scientific">Salarias fasciatus</name>
    <name type="common">Jewelled blenny</name>
    <name type="synonym">Blennius fasciatus</name>
    <dbReference type="NCBI Taxonomy" id="181472"/>
    <lineage>
        <taxon>Eukaryota</taxon>
        <taxon>Metazoa</taxon>
        <taxon>Chordata</taxon>
        <taxon>Craniata</taxon>
        <taxon>Vertebrata</taxon>
        <taxon>Euteleostomi</taxon>
        <taxon>Actinopterygii</taxon>
        <taxon>Neopterygii</taxon>
        <taxon>Teleostei</taxon>
        <taxon>Neoteleostei</taxon>
        <taxon>Acanthomorphata</taxon>
        <taxon>Ovalentaria</taxon>
        <taxon>Blenniimorphae</taxon>
        <taxon>Blenniiformes</taxon>
        <taxon>Blennioidei</taxon>
        <taxon>Blenniidae</taxon>
        <taxon>Salariinae</taxon>
        <taxon>Salarias</taxon>
    </lineage>
</organism>
<dbReference type="PANTHER" id="PTHR31025">
    <property type="entry name" value="SI:CH211-196P9.1-RELATED"/>
    <property type="match status" value="1"/>
</dbReference>
<dbReference type="Ensembl" id="ENSSFAT00005042908.1">
    <property type="protein sequence ID" value="ENSSFAP00005041393.1"/>
    <property type="gene ID" value="ENSSFAG00005020587.1"/>
</dbReference>
<name>A0A672II26_SALFA</name>
<dbReference type="InParanoid" id="A0A672II26"/>
<sequence length="161" mass="17921">MSVRLMSHLTLKFHNNFISTAASAGSLTYCTCNVNVMQLSFQNVRVALYSKPGGKEIFQEYEKTNAISDATRRKMANILVADMVRATGKRVPPVNVRNLYALGMTTLFPKLKDPDSKNGYVSINSNKRLLLFVFTFTPRVSAARLHSPAIARRHPSNLTGN</sequence>
<proteinExistence type="predicted"/>
<accession>A0A672II26</accession>
<evidence type="ECO:0000313" key="2">
    <source>
        <dbReference type="Proteomes" id="UP000472267"/>
    </source>
</evidence>
<reference evidence="1" key="1">
    <citation type="submission" date="2019-06" db="EMBL/GenBank/DDBJ databases">
        <authorList>
            <consortium name="Wellcome Sanger Institute Data Sharing"/>
        </authorList>
    </citation>
    <scope>NUCLEOTIDE SEQUENCE [LARGE SCALE GENOMIC DNA]</scope>
</reference>
<reference evidence="1" key="2">
    <citation type="submission" date="2025-08" db="UniProtKB">
        <authorList>
            <consortium name="Ensembl"/>
        </authorList>
    </citation>
    <scope>IDENTIFICATION</scope>
</reference>